<dbReference type="InterPro" id="IPR001789">
    <property type="entry name" value="Sig_transdc_resp-reg_receiver"/>
</dbReference>
<evidence type="ECO:0000259" key="3">
    <source>
        <dbReference type="PROSITE" id="PS50110"/>
    </source>
</evidence>
<gene>
    <name evidence="4" type="ORF">A2415_04705</name>
</gene>
<feature type="modified residue" description="4-aspartylphosphate" evidence="2">
    <location>
        <position position="53"/>
    </location>
</feature>
<dbReference type="SUPFAM" id="SSF52172">
    <property type="entry name" value="CheY-like"/>
    <property type="match status" value="1"/>
</dbReference>
<dbReference type="Gene3D" id="3.40.50.2300">
    <property type="match status" value="1"/>
</dbReference>
<dbReference type="PROSITE" id="PS50110">
    <property type="entry name" value="RESPONSE_REGULATORY"/>
    <property type="match status" value="1"/>
</dbReference>
<evidence type="ECO:0000313" key="4">
    <source>
        <dbReference type="EMBL" id="OGC69769.1"/>
    </source>
</evidence>
<dbReference type="SMART" id="SM00448">
    <property type="entry name" value="REC"/>
    <property type="match status" value="1"/>
</dbReference>
<dbReference type="PANTHER" id="PTHR44591:SF3">
    <property type="entry name" value="RESPONSE REGULATORY DOMAIN-CONTAINING PROTEIN"/>
    <property type="match status" value="1"/>
</dbReference>
<proteinExistence type="predicted"/>
<comment type="caution">
    <text evidence="4">The sequence shown here is derived from an EMBL/GenBank/DDBJ whole genome shotgun (WGS) entry which is preliminary data.</text>
</comment>
<evidence type="ECO:0000256" key="2">
    <source>
        <dbReference type="PROSITE-ProRule" id="PRU00169"/>
    </source>
</evidence>
<dbReference type="CDD" id="cd17574">
    <property type="entry name" value="REC_OmpR"/>
    <property type="match status" value="1"/>
</dbReference>
<protein>
    <recommendedName>
        <fullName evidence="3">Response regulatory domain-containing protein</fullName>
    </recommendedName>
</protein>
<evidence type="ECO:0000313" key="5">
    <source>
        <dbReference type="Proteomes" id="UP000179113"/>
    </source>
</evidence>
<reference evidence="4 5" key="1">
    <citation type="journal article" date="2016" name="Nat. Commun.">
        <title>Thousands of microbial genomes shed light on interconnected biogeochemical processes in an aquifer system.</title>
        <authorList>
            <person name="Anantharaman K."/>
            <person name="Brown C.T."/>
            <person name="Hug L.A."/>
            <person name="Sharon I."/>
            <person name="Castelle C.J."/>
            <person name="Probst A.J."/>
            <person name="Thomas B.C."/>
            <person name="Singh A."/>
            <person name="Wilkins M.J."/>
            <person name="Karaoz U."/>
            <person name="Brodie E.L."/>
            <person name="Williams K.H."/>
            <person name="Hubbard S.S."/>
            <person name="Banfield J.F."/>
        </authorList>
    </citation>
    <scope>NUCLEOTIDE SEQUENCE [LARGE SCALE GENOMIC DNA]</scope>
</reference>
<feature type="domain" description="Response regulatory" evidence="3">
    <location>
        <begin position="4"/>
        <end position="120"/>
    </location>
</feature>
<dbReference type="PANTHER" id="PTHR44591">
    <property type="entry name" value="STRESS RESPONSE REGULATOR PROTEIN 1"/>
    <property type="match status" value="1"/>
</dbReference>
<name>A0A1F4WK64_UNCKA</name>
<dbReference type="Proteomes" id="UP000179113">
    <property type="component" value="Unassembled WGS sequence"/>
</dbReference>
<dbReference type="Pfam" id="PF00072">
    <property type="entry name" value="Response_reg"/>
    <property type="match status" value="1"/>
</dbReference>
<keyword evidence="1 2" id="KW-0597">Phosphoprotein</keyword>
<accession>A0A1F4WK64</accession>
<dbReference type="InterPro" id="IPR011006">
    <property type="entry name" value="CheY-like_superfamily"/>
</dbReference>
<dbReference type="GO" id="GO:0000160">
    <property type="term" value="P:phosphorelay signal transduction system"/>
    <property type="evidence" value="ECO:0007669"/>
    <property type="project" value="InterPro"/>
</dbReference>
<evidence type="ECO:0000256" key="1">
    <source>
        <dbReference type="ARBA" id="ARBA00022553"/>
    </source>
</evidence>
<sequence length="133" mass="14685">MGKKILFVEDDEGFFNLFSAALSMRGYEIIHVVDGSQAVEKVKVEKPDLILLDIILPGMSGLDILKELKETEDTKTIKVVMLTNFGTDSNVNKAVELGADDYLMKYNVVPSELPDKVASLLGESKDSEVKFIS</sequence>
<dbReference type="InterPro" id="IPR050595">
    <property type="entry name" value="Bact_response_regulator"/>
</dbReference>
<organism evidence="4 5">
    <name type="scientific">candidate division WWE3 bacterium RIFOXYC1_FULL_39_7</name>
    <dbReference type="NCBI Taxonomy" id="1802643"/>
    <lineage>
        <taxon>Bacteria</taxon>
        <taxon>Katanobacteria</taxon>
    </lineage>
</organism>
<dbReference type="EMBL" id="MEWA01000018">
    <property type="protein sequence ID" value="OGC69769.1"/>
    <property type="molecule type" value="Genomic_DNA"/>
</dbReference>
<dbReference type="AlphaFoldDB" id="A0A1F4WK64"/>